<dbReference type="PANTHER" id="PTHR46481:SF9">
    <property type="entry name" value="ZINC FINGER BED DOMAIN-CONTAINING PROTEIN 1-LIKE"/>
    <property type="match status" value="1"/>
</dbReference>
<dbReference type="GO" id="GO:0046983">
    <property type="term" value="F:protein dimerization activity"/>
    <property type="evidence" value="ECO:0007669"/>
    <property type="project" value="InterPro"/>
</dbReference>
<sequence>MCMTTDSGANMVCALGINKWPRLACFGHRLHIAIERSVQNDNRVARATGVCKKVVSTFSYSWKKKKALTTAQRELNLPTHKLVTESPTRWGSRVKMMERMLEQEKAVTQVLAADQKSRHLIPTWQDIKVWEAITTALTPLQAFTDALSGEEYATYLSPEELEEVKNRAATEAKALEQKTATEASSTVGQSEMEESTAPSPQPKKTKISLASFFEECSSSAPSKQQGFGVELDSYLLIATADHRSDPLQWWHLHSSHFPRISRLAKQYLCILATSSPSERVFSKGGNIVTSSRASLKPENVNRLVFLAKNLNVA</sequence>
<feature type="domain" description="HAT C-terminal dimerisation" evidence="2">
    <location>
        <begin position="230"/>
        <end position="310"/>
    </location>
</feature>
<organism evidence="3 4">
    <name type="scientific">Synaphobranchus kaupii</name>
    <name type="common">Kaup's arrowtooth eel</name>
    <dbReference type="NCBI Taxonomy" id="118154"/>
    <lineage>
        <taxon>Eukaryota</taxon>
        <taxon>Metazoa</taxon>
        <taxon>Chordata</taxon>
        <taxon>Craniata</taxon>
        <taxon>Vertebrata</taxon>
        <taxon>Euteleostomi</taxon>
        <taxon>Actinopterygii</taxon>
        <taxon>Neopterygii</taxon>
        <taxon>Teleostei</taxon>
        <taxon>Anguilliformes</taxon>
        <taxon>Synaphobranchidae</taxon>
        <taxon>Synaphobranchus</taxon>
    </lineage>
</organism>
<accession>A0A9Q1GCL2</accession>
<dbReference type="PANTHER" id="PTHR46481">
    <property type="entry name" value="ZINC FINGER BED DOMAIN-CONTAINING PROTEIN 4"/>
    <property type="match status" value="1"/>
</dbReference>
<evidence type="ECO:0000313" key="3">
    <source>
        <dbReference type="EMBL" id="KAJ8381766.1"/>
    </source>
</evidence>
<comment type="caution">
    <text evidence="3">The sequence shown here is derived from an EMBL/GenBank/DDBJ whole genome shotgun (WGS) entry which is preliminary data.</text>
</comment>
<protein>
    <recommendedName>
        <fullName evidence="2">HAT C-terminal dimerisation domain-containing protein</fullName>
    </recommendedName>
</protein>
<gene>
    <name evidence="3" type="ORF">SKAU_G00025440</name>
</gene>
<dbReference type="InterPro" id="IPR012337">
    <property type="entry name" value="RNaseH-like_sf"/>
</dbReference>
<reference evidence="3" key="1">
    <citation type="journal article" date="2023" name="Science">
        <title>Genome structures resolve the early diversification of teleost fishes.</title>
        <authorList>
            <person name="Parey E."/>
            <person name="Louis A."/>
            <person name="Montfort J."/>
            <person name="Bouchez O."/>
            <person name="Roques C."/>
            <person name="Iampietro C."/>
            <person name="Lluch J."/>
            <person name="Castinel A."/>
            <person name="Donnadieu C."/>
            <person name="Desvignes T."/>
            <person name="Floi Bucao C."/>
            <person name="Jouanno E."/>
            <person name="Wen M."/>
            <person name="Mejri S."/>
            <person name="Dirks R."/>
            <person name="Jansen H."/>
            <person name="Henkel C."/>
            <person name="Chen W.J."/>
            <person name="Zahm M."/>
            <person name="Cabau C."/>
            <person name="Klopp C."/>
            <person name="Thompson A.W."/>
            <person name="Robinson-Rechavi M."/>
            <person name="Braasch I."/>
            <person name="Lecointre G."/>
            <person name="Bobe J."/>
            <person name="Postlethwait J.H."/>
            <person name="Berthelot C."/>
            <person name="Roest Crollius H."/>
            <person name="Guiguen Y."/>
        </authorList>
    </citation>
    <scope>NUCLEOTIDE SEQUENCE</scope>
    <source>
        <strain evidence="3">WJC10195</strain>
    </source>
</reference>
<dbReference type="EMBL" id="JAINUF010000001">
    <property type="protein sequence ID" value="KAJ8381766.1"/>
    <property type="molecule type" value="Genomic_DNA"/>
</dbReference>
<dbReference type="InterPro" id="IPR008906">
    <property type="entry name" value="HATC_C_dom"/>
</dbReference>
<evidence type="ECO:0000313" key="4">
    <source>
        <dbReference type="Proteomes" id="UP001152622"/>
    </source>
</evidence>
<feature type="compositionally biased region" description="Polar residues" evidence="1">
    <location>
        <begin position="178"/>
        <end position="189"/>
    </location>
</feature>
<evidence type="ECO:0000259" key="2">
    <source>
        <dbReference type="Pfam" id="PF05699"/>
    </source>
</evidence>
<name>A0A9Q1GCL2_SYNKA</name>
<dbReference type="SUPFAM" id="SSF53098">
    <property type="entry name" value="Ribonuclease H-like"/>
    <property type="match status" value="1"/>
</dbReference>
<dbReference type="AlphaFoldDB" id="A0A9Q1GCL2"/>
<dbReference type="Proteomes" id="UP001152622">
    <property type="component" value="Chromosome 1"/>
</dbReference>
<dbReference type="OrthoDB" id="1607513at2759"/>
<proteinExistence type="predicted"/>
<dbReference type="Pfam" id="PF05699">
    <property type="entry name" value="Dimer_Tnp_hAT"/>
    <property type="match status" value="1"/>
</dbReference>
<feature type="region of interest" description="Disordered" evidence="1">
    <location>
        <begin position="166"/>
        <end position="204"/>
    </location>
</feature>
<dbReference type="InterPro" id="IPR052035">
    <property type="entry name" value="ZnF_BED_domain_contain"/>
</dbReference>
<feature type="compositionally biased region" description="Basic and acidic residues" evidence="1">
    <location>
        <begin position="166"/>
        <end position="176"/>
    </location>
</feature>
<keyword evidence="4" id="KW-1185">Reference proteome</keyword>
<evidence type="ECO:0000256" key="1">
    <source>
        <dbReference type="SAM" id="MobiDB-lite"/>
    </source>
</evidence>